<dbReference type="Proteomes" id="UP001495910">
    <property type="component" value="Unassembled WGS sequence"/>
</dbReference>
<dbReference type="EMBL" id="JBANDC010000005">
    <property type="protein sequence ID" value="MEM4987648.1"/>
    <property type="molecule type" value="Genomic_DNA"/>
</dbReference>
<accession>A0ABU9PUJ7</accession>
<keyword evidence="2" id="KW-1185">Reference proteome</keyword>
<reference evidence="1 2" key="1">
    <citation type="submission" date="2024-02" db="EMBL/GenBank/DDBJ databases">
        <title>Draft genome sequence of Collimonas sp. strain H4R21, an effective mineral-weathering bacterial strain isolated from the beech rhizosphere.</title>
        <authorList>
            <person name="Morin E."/>
            <person name="Uroz S."/>
            <person name="Leveau J.H.J."/>
            <person name="Kumar R."/>
            <person name="Rey M.W."/>
            <person name="Pham J."/>
        </authorList>
    </citation>
    <scope>NUCLEOTIDE SEQUENCE [LARGE SCALE GENOMIC DNA]</scope>
    <source>
        <strain evidence="1 2">H4R21</strain>
    </source>
</reference>
<proteinExistence type="predicted"/>
<gene>
    <name evidence="1" type="ORF">V8G57_09645</name>
</gene>
<name>A0ABU9PUJ7_9BURK</name>
<sequence>MKPNVVYTESKISKEPATFLAASGYDSGWVAANNQTNQNLSFTHGLGRSPTLVTVLFSPDQENSYPLQWSWNSQNSGSPVSIWFNDLTVQCSIFNGAPLHGAWSGVTAQWTSWSTGYFRVFAS</sequence>
<comment type="caution">
    <text evidence="1">The sequence shown here is derived from an EMBL/GenBank/DDBJ whole genome shotgun (WGS) entry which is preliminary data.</text>
</comment>
<evidence type="ECO:0000313" key="2">
    <source>
        <dbReference type="Proteomes" id="UP001495910"/>
    </source>
</evidence>
<evidence type="ECO:0000313" key="1">
    <source>
        <dbReference type="EMBL" id="MEM4987648.1"/>
    </source>
</evidence>
<organism evidence="1 2">
    <name type="scientific">Collimonas rhizosphaerae</name>
    <dbReference type="NCBI Taxonomy" id="3126357"/>
    <lineage>
        <taxon>Bacteria</taxon>
        <taxon>Pseudomonadati</taxon>
        <taxon>Pseudomonadota</taxon>
        <taxon>Betaproteobacteria</taxon>
        <taxon>Burkholderiales</taxon>
        <taxon>Oxalobacteraceae</taxon>
        <taxon>Collimonas</taxon>
    </lineage>
</organism>
<dbReference type="RefSeq" id="WP_342829187.1">
    <property type="nucleotide sequence ID" value="NZ_JBANDC010000005.1"/>
</dbReference>
<protein>
    <submittedName>
        <fullName evidence="1">Uncharacterized protein</fullName>
    </submittedName>
</protein>